<dbReference type="Proteomes" id="UP000249619">
    <property type="component" value="Unassembled WGS sequence"/>
</dbReference>
<dbReference type="OrthoDB" id="3674086at2759"/>
<organism evidence="2 3">
    <name type="scientific">Stemphylium lycopersici</name>
    <name type="common">Tomato gray leaf spot disease fungus</name>
    <name type="synonym">Thyrospora lycopersici</name>
    <dbReference type="NCBI Taxonomy" id="183478"/>
    <lineage>
        <taxon>Eukaryota</taxon>
        <taxon>Fungi</taxon>
        <taxon>Dikarya</taxon>
        <taxon>Ascomycota</taxon>
        <taxon>Pezizomycotina</taxon>
        <taxon>Dothideomycetes</taxon>
        <taxon>Pleosporomycetidae</taxon>
        <taxon>Pleosporales</taxon>
        <taxon>Pleosporineae</taxon>
        <taxon>Pleosporaceae</taxon>
        <taxon>Stemphylium</taxon>
    </lineage>
</organism>
<evidence type="ECO:0000313" key="3">
    <source>
        <dbReference type="Proteomes" id="UP000249619"/>
    </source>
</evidence>
<sequence>MATREPTCQFAATARECELIRAMRAVEKSIAPIQQTRLYQTLELSVKDEGSDSLGSCVISPEDIMMEFLRAGIGFYQEMMKDHVQQFERSTQVDEGVHIHDHDSVSGPQSREVPEDLAGQEDEERTMSWDTIKESIIPSSVKEITFTLDDDHSMLHKEELQSRFPGVIITMPSEVTQKEQIAKNHELEKPIGVKRVAEPNSASSHKADPIKHMQDLADYVSEPPGEGEFSYKCPLVESWGILAFQIKLEIAHARAIQNHHGKVTDGNACSHCRLQCDLPTTGKDRRPSVPTAPAALRVDTNSPVPPSITSSANAIPRSLASRMTIPDGYRLGGREVTSGTPGGAIQTRTPASANPNGSIVDYANELGIVTPFKTSRVIYFMYDLLRIQRKVAPYGEHNITLQQYYKNLVTLYVLTYKRKEYNLAYIVLLRFQSTNYKKIDELPSEATAVRAFEHLPTTSPVNRWITILYSFLWGNESLGSYDEFMNTHPELRENIPAFTKMHYEVSLIRDSHTPGRDAAVLRRWCNVHNHSAGRPEDKEICESSIMDIQLTLEEADRQEDERELEHTRDVYFNFHGREERE</sequence>
<protein>
    <submittedName>
        <fullName evidence="2">Uncharacterized protein</fullName>
    </submittedName>
</protein>
<comment type="caution">
    <text evidence="2">The sequence shown here is derived from an EMBL/GenBank/DDBJ whole genome shotgun (WGS) entry which is preliminary data.</text>
</comment>
<gene>
    <name evidence="2" type="ORF">DDE83_002664</name>
</gene>
<reference evidence="3" key="1">
    <citation type="submission" date="2018-05" db="EMBL/GenBank/DDBJ databases">
        <title>Draft genome sequence of Stemphylium lycopersici strain CIDEFI 213.</title>
        <authorList>
            <person name="Medina R."/>
            <person name="Franco M.E.E."/>
            <person name="Lucentini C.G."/>
            <person name="Saparrat M.C.N."/>
            <person name="Balatti P.A."/>
        </authorList>
    </citation>
    <scope>NUCLEOTIDE SEQUENCE [LARGE SCALE GENOMIC DNA]</scope>
    <source>
        <strain evidence="3">CIDEFI 213</strain>
    </source>
</reference>
<feature type="region of interest" description="Disordered" evidence="1">
    <location>
        <begin position="99"/>
        <end position="126"/>
    </location>
</feature>
<name>A0A364N9B5_STELY</name>
<dbReference type="AlphaFoldDB" id="A0A364N9B5"/>
<proteinExistence type="predicted"/>
<evidence type="ECO:0000256" key="1">
    <source>
        <dbReference type="SAM" id="MobiDB-lite"/>
    </source>
</evidence>
<accession>A0A364N9B5</accession>
<feature type="region of interest" description="Disordered" evidence="1">
    <location>
        <begin position="279"/>
        <end position="312"/>
    </location>
</feature>
<dbReference type="EMBL" id="QGDH01000028">
    <property type="protein sequence ID" value="RAR13934.1"/>
    <property type="molecule type" value="Genomic_DNA"/>
</dbReference>
<feature type="compositionally biased region" description="Polar residues" evidence="1">
    <location>
        <begin position="299"/>
        <end position="312"/>
    </location>
</feature>
<evidence type="ECO:0000313" key="2">
    <source>
        <dbReference type="EMBL" id="RAR13934.1"/>
    </source>
</evidence>
<keyword evidence="3" id="KW-1185">Reference proteome</keyword>